<dbReference type="GO" id="GO:0008097">
    <property type="term" value="F:5S rRNA binding"/>
    <property type="evidence" value="ECO:0007669"/>
    <property type="project" value="TreeGrafter"/>
</dbReference>
<reference evidence="4 5" key="1">
    <citation type="journal article" date="2013" name="BMC Genomics">
        <title>The miniature genome of a carnivorous plant Genlisea aurea contains a low number of genes and short non-coding sequences.</title>
        <authorList>
            <person name="Leushkin E.V."/>
            <person name="Sutormin R.A."/>
            <person name="Nabieva E.R."/>
            <person name="Penin A.A."/>
            <person name="Kondrashov A.S."/>
            <person name="Logacheva M.D."/>
        </authorList>
    </citation>
    <scope>NUCLEOTIDE SEQUENCE [LARGE SCALE GENOMIC DNA]</scope>
</reference>
<organism evidence="4 5">
    <name type="scientific">Genlisea aurea</name>
    <dbReference type="NCBI Taxonomy" id="192259"/>
    <lineage>
        <taxon>Eukaryota</taxon>
        <taxon>Viridiplantae</taxon>
        <taxon>Streptophyta</taxon>
        <taxon>Embryophyta</taxon>
        <taxon>Tracheophyta</taxon>
        <taxon>Spermatophyta</taxon>
        <taxon>Magnoliopsida</taxon>
        <taxon>eudicotyledons</taxon>
        <taxon>Gunneridae</taxon>
        <taxon>Pentapetalae</taxon>
        <taxon>asterids</taxon>
        <taxon>lamiids</taxon>
        <taxon>Lamiales</taxon>
        <taxon>Lentibulariaceae</taxon>
        <taxon>Genlisea</taxon>
    </lineage>
</organism>
<protein>
    <submittedName>
        <fullName evidence="4">Uncharacterized protein</fullName>
    </submittedName>
</protein>
<evidence type="ECO:0000313" key="4">
    <source>
        <dbReference type="EMBL" id="EPS73014.1"/>
    </source>
</evidence>
<keyword evidence="5" id="KW-1185">Reference proteome</keyword>
<comment type="similarity">
    <text evidence="1">Belongs to the universal ribosomal protein uL18 family.</text>
</comment>
<evidence type="ECO:0000256" key="1">
    <source>
        <dbReference type="ARBA" id="ARBA00007116"/>
    </source>
</evidence>
<evidence type="ECO:0000256" key="2">
    <source>
        <dbReference type="ARBA" id="ARBA00022980"/>
    </source>
</evidence>
<dbReference type="Gene3D" id="3.30.420.100">
    <property type="match status" value="1"/>
</dbReference>
<evidence type="ECO:0000256" key="3">
    <source>
        <dbReference type="ARBA" id="ARBA00023274"/>
    </source>
</evidence>
<dbReference type="PANTHER" id="PTHR12899:SF14">
    <property type="entry name" value="F14B2.25_F14B2.25"/>
    <property type="match status" value="1"/>
</dbReference>
<dbReference type="GO" id="GO:0003735">
    <property type="term" value="F:structural constituent of ribosome"/>
    <property type="evidence" value="ECO:0007669"/>
    <property type="project" value="InterPro"/>
</dbReference>
<dbReference type="GO" id="GO:1990904">
    <property type="term" value="C:ribonucleoprotein complex"/>
    <property type="evidence" value="ECO:0007669"/>
    <property type="project" value="UniProtKB-KW"/>
</dbReference>
<evidence type="ECO:0000313" key="5">
    <source>
        <dbReference type="Proteomes" id="UP000015453"/>
    </source>
</evidence>
<sequence>HLLRLVLSNRIFTAQVTCEATGSIVAMATSSEAEFMKQYKARVYRFPRRNFFWDSKVSSSIGDKISHRLKEIGVSEVRIDAEEELSRPIHYRKLIGPFFDSVERGGIAVDGVEKL</sequence>
<dbReference type="InterPro" id="IPR005484">
    <property type="entry name" value="Ribosomal_uL18_bac/plant/anim"/>
</dbReference>
<dbReference type="EMBL" id="AUSU01000602">
    <property type="protein sequence ID" value="EPS73014.1"/>
    <property type="molecule type" value="Genomic_DNA"/>
</dbReference>
<keyword evidence="3" id="KW-0687">Ribonucleoprotein</keyword>
<keyword evidence="2" id="KW-0689">Ribosomal protein</keyword>
<dbReference type="Proteomes" id="UP000015453">
    <property type="component" value="Unassembled WGS sequence"/>
</dbReference>
<accession>S8CZT6</accession>
<dbReference type="PANTHER" id="PTHR12899">
    <property type="entry name" value="39S RIBOSOMAL PROTEIN L18, MITOCHONDRIAL"/>
    <property type="match status" value="1"/>
</dbReference>
<feature type="non-terminal residue" evidence="4">
    <location>
        <position position="1"/>
    </location>
</feature>
<dbReference type="GO" id="GO:0006412">
    <property type="term" value="P:translation"/>
    <property type="evidence" value="ECO:0007669"/>
    <property type="project" value="InterPro"/>
</dbReference>
<dbReference type="GO" id="GO:0005840">
    <property type="term" value="C:ribosome"/>
    <property type="evidence" value="ECO:0007669"/>
    <property type="project" value="UniProtKB-KW"/>
</dbReference>
<proteinExistence type="inferred from homology"/>
<feature type="non-terminal residue" evidence="4">
    <location>
        <position position="115"/>
    </location>
</feature>
<dbReference type="AlphaFoldDB" id="S8CZT6"/>
<name>S8CZT6_9LAMI</name>
<comment type="caution">
    <text evidence="4">The sequence shown here is derived from an EMBL/GenBank/DDBJ whole genome shotgun (WGS) entry which is preliminary data.</text>
</comment>
<dbReference type="OrthoDB" id="1557988at2759"/>
<gene>
    <name evidence="4" type="ORF">M569_01748</name>
</gene>
<dbReference type="SUPFAM" id="SSF53137">
    <property type="entry name" value="Translational machinery components"/>
    <property type="match status" value="1"/>
</dbReference>